<dbReference type="InParanoid" id="A0A0D0A280"/>
<gene>
    <name evidence="1" type="ORF">CY34DRAFT_803166</name>
</gene>
<keyword evidence="2" id="KW-1185">Reference proteome</keyword>
<proteinExistence type="predicted"/>
<sequence length="57" mass="6215">MLESPCDQLNYGSGVDARESPLPTIWVIDHEVEGPPHIVHTTAHATCHKSLITHSSV</sequence>
<evidence type="ECO:0000313" key="2">
    <source>
        <dbReference type="Proteomes" id="UP000054485"/>
    </source>
</evidence>
<reference evidence="1 2" key="1">
    <citation type="submission" date="2014-04" db="EMBL/GenBank/DDBJ databases">
        <authorList>
            <consortium name="DOE Joint Genome Institute"/>
            <person name="Kuo A."/>
            <person name="Ruytinx J."/>
            <person name="Rineau F."/>
            <person name="Colpaert J."/>
            <person name="Kohler A."/>
            <person name="Nagy L.G."/>
            <person name="Floudas D."/>
            <person name="Copeland A."/>
            <person name="Barry K.W."/>
            <person name="Cichocki N."/>
            <person name="Veneault-Fourrey C."/>
            <person name="LaButti K."/>
            <person name="Lindquist E.A."/>
            <person name="Lipzen A."/>
            <person name="Lundell T."/>
            <person name="Morin E."/>
            <person name="Murat C."/>
            <person name="Sun H."/>
            <person name="Tunlid A."/>
            <person name="Henrissat B."/>
            <person name="Grigoriev I.V."/>
            <person name="Hibbett D.S."/>
            <person name="Martin F."/>
            <person name="Nordberg H.P."/>
            <person name="Cantor M.N."/>
            <person name="Hua S.X."/>
        </authorList>
    </citation>
    <scope>NUCLEOTIDE SEQUENCE [LARGE SCALE GENOMIC DNA]</scope>
    <source>
        <strain evidence="1 2">UH-Slu-Lm8-n1</strain>
    </source>
</reference>
<reference evidence="2" key="2">
    <citation type="submission" date="2015-01" db="EMBL/GenBank/DDBJ databases">
        <title>Evolutionary Origins and Diversification of the Mycorrhizal Mutualists.</title>
        <authorList>
            <consortium name="DOE Joint Genome Institute"/>
            <consortium name="Mycorrhizal Genomics Consortium"/>
            <person name="Kohler A."/>
            <person name="Kuo A."/>
            <person name="Nagy L.G."/>
            <person name="Floudas D."/>
            <person name="Copeland A."/>
            <person name="Barry K.W."/>
            <person name="Cichocki N."/>
            <person name="Veneault-Fourrey C."/>
            <person name="LaButti K."/>
            <person name="Lindquist E.A."/>
            <person name="Lipzen A."/>
            <person name="Lundell T."/>
            <person name="Morin E."/>
            <person name="Murat C."/>
            <person name="Riley R."/>
            <person name="Ohm R."/>
            <person name="Sun H."/>
            <person name="Tunlid A."/>
            <person name="Henrissat B."/>
            <person name="Grigoriev I.V."/>
            <person name="Hibbett D.S."/>
            <person name="Martin F."/>
        </authorList>
    </citation>
    <scope>NUCLEOTIDE SEQUENCE [LARGE SCALE GENOMIC DNA]</scope>
    <source>
        <strain evidence="2">UH-Slu-Lm8-n1</strain>
    </source>
</reference>
<accession>A0A0D0A280</accession>
<dbReference type="HOGENOM" id="CLU_2998053_0_0_1"/>
<organism evidence="1 2">
    <name type="scientific">Suillus luteus UH-Slu-Lm8-n1</name>
    <dbReference type="NCBI Taxonomy" id="930992"/>
    <lineage>
        <taxon>Eukaryota</taxon>
        <taxon>Fungi</taxon>
        <taxon>Dikarya</taxon>
        <taxon>Basidiomycota</taxon>
        <taxon>Agaricomycotina</taxon>
        <taxon>Agaricomycetes</taxon>
        <taxon>Agaricomycetidae</taxon>
        <taxon>Boletales</taxon>
        <taxon>Suillineae</taxon>
        <taxon>Suillaceae</taxon>
        <taxon>Suillus</taxon>
    </lineage>
</organism>
<dbReference type="AlphaFoldDB" id="A0A0D0A280"/>
<dbReference type="EMBL" id="KN835199">
    <property type="protein sequence ID" value="KIK44030.1"/>
    <property type="molecule type" value="Genomic_DNA"/>
</dbReference>
<evidence type="ECO:0000313" key="1">
    <source>
        <dbReference type="EMBL" id="KIK44030.1"/>
    </source>
</evidence>
<protein>
    <submittedName>
        <fullName evidence="1">Uncharacterized protein</fullName>
    </submittedName>
</protein>
<dbReference type="Proteomes" id="UP000054485">
    <property type="component" value="Unassembled WGS sequence"/>
</dbReference>
<name>A0A0D0A280_9AGAM</name>